<dbReference type="GO" id="GO:0030026">
    <property type="term" value="P:intracellular manganese ion homeostasis"/>
    <property type="evidence" value="ECO:0007669"/>
    <property type="project" value="TreeGrafter"/>
</dbReference>
<name>A0A1D8NGC6_YARLL</name>
<evidence type="ECO:0000313" key="7">
    <source>
        <dbReference type="EMBL" id="AOW04699.1"/>
    </source>
</evidence>
<evidence type="ECO:0000256" key="6">
    <source>
        <dbReference type="SAM" id="Phobius"/>
    </source>
</evidence>
<feature type="transmembrane region" description="Helical" evidence="6">
    <location>
        <begin position="524"/>
        <end position="541"/>
    </location>
</feature>
<evidence type="ECO:0000256" key="4">
    <source>
        <dbReference type="ARBA" id="ARBA00023136"/>
    </source>
</evidence>
<accession>A0A1D8NGC6</accession>
<feature type="compositionally biased region" description="Polar residues" evidence="5">
    <location>
        <begin position="16"/>
        <end position="27"/>
    </location>
</feature>
<feature type="compositionally biased region" description="Low complexity" evidence="5">
    <location>
        <begin position="97"/>
        <end position="112"/>
    </location>
</feature>
<feature type="transmembrane region" description="Helical" evidence="6">
    <location>
        <begin position="180"/>
        <end position="199"/>
    </location>
</feature>
<feature type="transmembrane region" description="Helical" evidence="6">
    <location>
        <begin position="331"/>
        <end position="350"/>
    </location>
</feature>
<dbReference type="KEGG" id="yli:2911176"/>
<evidence type="ECO:0000256" key="5">
    <source>
        <dbReference type="SAM" id="MobiDB-lite"/>
    </source>
</evidence>
<feature type="compositionally biased region" description="Low complexity" evidence="5">
    <location>
        <begin position="28"/>
        <end position="38"/>
    </location>
</feature>
<dbReference type="VEuPathDB" id="FungiDB:YALI0_D26818g"/>
<keyword evidence="4 6" id="KW-0472">Membrane</keyword>
<dbReference type="GO" id="GO:0005886">
    <property type="term" value="C:plasma membrane"/>
    <property type="evidence" value="ECO:0007669"/>
    <property type="project" value="TreeGrafter"/>
</dbReference>
<feature type="transmembrane region" description="Helical" evidence="6">
    <location>
        <begin position="403"/>
        <end position="427"/>
    </location>
</feature>
<dbReference type="OrthoDB" id="409173at2759"/>
<gene>
    <name evidence="7" type="ORF">YALI1_D35356g</name>
</gene>
<dbReference type="GO" id="GO:0005384">
    <property type="term" value="F:manganese ion transmembrane transporter activity"/>
    <property type="evidence" value="ECO:0007669"/>
    <property type="project" value="TreeGrafter"/>
</dbReference>
<feature type="region of interest" description="Disordered" evidence="5">
    <location>
        <begin position="1"/>
        <end position="132"/>
    </location>
</feature>
<dbReference type="GeneID" id="2911176"/>
<dbReference type="NCBIfam" id="TIGR01197">
    <property type="entry name" value="nramp"/>
    <property type="match status" value="1"/>
</dbReference>
<proteinExistence type="inferred from homology"/>
<feature type="transmembrane region" description="Helical" evidence="6">
    <location>
        <begin position="250"/>
        <end position="274"/>
    </location>
</feature>
<dbReference type="VEuPathDB" id="FungiDB:YALI1_D35356g"/>
<dbReference type="Proteomes" id="UP000182444">
    <property type="component" value="Chromosome 1D"/>
</dbReference>
<feature type="transmembrane region" description="Helical" evidence="6">
    <location>
        <begin position="447"/>
        <end position="473"/>
    </location>
</feature>
<reference evidence="7 8" key="1">
    <citation type="journal article" date="2016" name="PLoS ONE">
        <title>Sequence Assembly of Yarrowia lipolytica Strain W29/CLIB89 Shows Transposable Element Diversity.</title>
        <authorList>
            <person name="Magnan C."/>
            <person name="Yu J."/>
            <person name="Chang I."/>
            <person name="Jahn E."/>
            <person name="Kanomata Y."/>
            <person name="Wu J."/>
            <person name="Zeller M."/>
            <person name="Oakes M."/>
            <person name="Baldi P."/>
            <person name="Sandmeyer S."/>
        </authorList>
    </citation>
    <scope>NUCLEOTIDE SEQUENCE [LARGE SCALE GENOMIC DNA]</scope>
    <source>
        <strain evidence="8">CLIB89(W29)</strain>
    </source>
</reference>
<comment type="subcellular location">
    <subcellularLocation>
        <location evidence="1">Membrane</location>
        <topology evidence="1">Multi-pass membrane protein</topology>
    </subcellularLocation>
</comment>
<dbReference type="PANTHER" id="PTHR11706:SF50">
    <property type="entry name" value="MANGANESE TRANSPORTER SMF2"/>
    <property type="match status" value="1"/>
</dbReference>
<dbReference type="eggNOG" id="KOG1291">
    <property type="taxonomic scope" value="Eukaryota"/>
</dbReference>
<dbReference type="RefSeq" id="XP_503334.2">
    <property type="nucleotide sequence ID" value="XM_503334.2"/>
</dbReference>
<sequence>MNCPTRDPDPKGVPGFNQQPPQFDNELNNNKSFNKNNSGAESGKKLSAQGLANAMGDSDLAGGQNTRSASRPSRRSRPGHQNRGLSESSLGIQLRRSTSSLNNMSDNSSNSDDSNESTPLTASGSADPNKKPLSTWGNMMRILSKYGKFVGPGIMVSVAYMDPGNYSTAVSAGAMYQYKLLFIIFVSNLFAVFLQVLCVKLGSVTGLDLAENCRQHLPPWLSVSIYVMAEIAIIATDLAEVVGTAISLNILFGLPLFMGVLVTVVDVLIVLMAYRPNGPMRIVRYFEYGVAGLVAVVVVCFAFELAALDNLDIPLVLEGFLPSKELLETNGLYLSCGILGATVMPHSLYLGSGLVQPRLREYDEDNGYAIPEDARFGDDDEDLKYKPSIHAIKYAMKYSIAELVISLFTVAIFINSAILIVAGSTLNGSPDAYDADLFSIYDMLRTILSPAAGTVFALALLASGQSAGIVCTLSGQMVSEGFLRWSFKPWIRRLITRSIAIVPCLFVTLFVGRKGLADVLNASQVVLSLLLPMVSAPLIYFTGSKKIMKVAANAAVVHTRPRSNSNGTLTPADRSSNGYGMVEDEASTDDESICIPEYVDMSNSATTQFIAYLVFGMVSALNLFLIISIAMGADVPL</sequence>
<dbReference type="GO" id="GO:0015086">
    <property type="term" value="F:cadmium ion transmembrane transporter activity"/>
    <property type="evidence" value="ECO:0007669"/>
    <property type="project" value="TreeGrafter"/>
</dbReference>
<dbReference type="Pfam" id="PF01566">
    <property type="entry name" value="Nramp"/>
    <property type="match status" value="1"/>
</dbReference>
<feature type="transmembrane region" description="Helical" evidence="6">
    <location>
        <begin position="494"/>
        <end position="512"/>
    </location>
</feature>
<keyword evidence="3 6" id="KW-1133">Transmembrane helix</keyword>
<dbReference type="AlphaFoldDB" id="A0A1D8NGC6"/>
<keyword evidence="2 6" id="KW-0812">Transmembrane</keyword>
<dbReference type="PANTHER" id="PTHR11706">
    <property type="entry name" value="SOLUTE CARRIER PROTEIN FAMILY 11 MEMBER"/>
    <property type="match status" value="1"/>
</dbReference>
<dbReference type="HAMAP" id="MF_00221">
    <property type="entry name" value="NRAMP"/>
    <property type="match status" value="1"/>
</dbReference>
<feature type="transmembrane region" description="Helical" evidence="6">
    <location>
        <begin position="609"/>
        <end position="631"/>
    </location>
</feature>
<dbReference type="GO" id="GO:0034755">
    <property type="term" value="P:iron ion transmembrane transport"/>
    <property type="evidence" value="ECO:0007669"/>
    <property type="project" value="TreeGrafter"/>
</dbReference>
<dbReference type="InterPro" id="IPR001046">
    <property type="entry name" value="NRAMP_fam"/>
</dbReference>
<dbReference type="PRINTS" id="PR00447">
    <property type="entry name" value="NATRESASSCMP"/>
</dbReference>
<dbReference type="EMBL" id="CP017556">
    <property type="protein sequence ID" value="AOW04699.1"/>
    <property type="molecule type" value="Genomic_DNA"/>
</dbReference>
<organism evidence="7 8">
    <name type="scientific">Yarrowia lipolytica</name>
    <name type="common">Candida lipolytica</name>
    <dbReference type="NCBI Taxonomy" id="4952"/>
    <lineage>
        <taxon>Eukaryota</taxon>
        <taxon>Fungi</taxon>
        <taxon>Dikarya</taxon>
        <taxon>Ascomycota</taxon>
        <taxon>Saccharomycotina</taxon>
        <taxon>Dipodascomycetes</taxon>
        <taxon>Dipodascales</taxon>
        <taxon>Dipodascales incertae sedis</taxon>
        <taxon>Yarrowia</taxon>
    </lineage>
</organism>
<feature type="compositionally biased region" description="Basic and acidic residues" evidence="5">
    <location>
        <begin position="1"/>
        <end position="10"/>
    </location>
</feature>
<feature type="transmembrane region" description="Helical" evidence="6">
    <location>
        <begin position="286"/>
        <end position="308"/>
    </location>
</feature>
<feature type="transmembrane region" description="Helical" evidence="6">
    <location>
        <begin position="220"/>
        <end position="238"/>
    </location>
</feature>
<dbReference type="NCBIfam" id="NF037982">
    <property type="entry name" value="Nramp_1"/>
    <property type="match status" value="1"/>
</dbReference>
<protein>
    <submittedName>
        <fullName evidence="7">Uncharacterized protein</fullName>
    </submittedName>
</protein>
<feature type="transmembrane region" description="Helical" evidence="6">
    <location>
        <begin position="142"/>
        <end position="160"/>
    </location>
</feature>
<evidence type="ECO:0000256" key="3">
    <source>
        <dbReference type="ARBA" id="ARBA00022989"/>
    </source>
</evidence>
<evidence type="ECO:0000313" key="8">
    <source>
        <dbReference type="Proteomes" id="UP000182444"/>
    </source>
</evidence>
<evidence type="ECO:0000256" key="1">
    <source>
        <dbReference type="ARBA" id="ARBA00004141"/>
    </source>
</evidence>
<evidence type="ECO:0000256" key="2">
    <source>
        <dbReference type="ARBA" id="ARBA00022692"/>
    </source>
</evidence>